<keyword evidence="5" id="KW-0807">Transducer</keyword>
<feature type="transmembrane region" description="Helical" evidence="7">
    <location>
        <begin position="177"/>
        <end position="203"/>
    </location>
</feature>
<keyword evidence="5 9" id="KW-0675">Receptor</keyword>
<comment type="subcellular location">
    <subcellularLocation>
        <location evidence="1">Membrane</location>
    </subcellularLocation>
</comment>
<dbReference type="PANTHER" id="PTHR45698">
    <property type="entry name" value="TRACE AMINE-ASSOCIATED RECEPTOR 19N-RELATED"/>
    <property type="match status" value="1"/>
</dbReference>
<keyword evidence="5" id="KW-0297">G-protein coupled receptor</keyword>
<dbReference type="EMBL" id="JAIZAY010000001">
    <property type="protein sequence ID" value="KAJ8050687.1"/>
    <property type="molecule type" value="Genomic_DNA"/>
</dbReference>
<feature type="transmembrane region" description="Helical" evidence="7">
    <location>
        <begin position="20"/>
        <end position="41"/>
    </location>
</feature>
<evidence type="ECO:0000256" key="6">
    <source>
        <dbReference type="SAM" id="MobiDB-lite"/>
    </source>
</evidence>
<dbReference type="PROSITE" id="PS50262">
    <property type="entry name" value="G_PROTEIN_RECEP_F1_2"/>
    <property type="match status" value="1"/>
</dbReference>
<keyword evidence="3 7" id="KW-1133">Transmembrane helix</keyword>
<dbReference type="InterPro" id="IPR017452">
    <property type="entry name" value="GPCR_Rhodpsn_7TM"/>
</dbReference>
<comment type="caution">
    <text evidence="9">The sequence shown here is derived from an EMBL/GenBank/DDBJ whole genome shotgun (WGS) entry which is preliminary data.</text>
</comment>
<proteinExistence type="inferred from homology"/>
<sequence>MPPAMAASTCAAITLNLFRVLQILVALFGVIGNILVLIVIFQARDVLKNQTNFLIANQSAADLFSSLQLIVFQVECFTKWPSLVPGSIWSKLYCFFWQQRLLLFGSYAISTFNLTILSLERYFAVVHPQMYLARSRKRLFAFMGLGTWLLGPIMQITFIVVHVYYKDRECHVRQSAPSIGVAIFLWDFFIPVGVMTFCFIKVFHKFRTIAKIQGNWNTESAQGAPGASFVRSSGFPSPSTAEGSNSGRTVTGNTLQVPTVYQPNFPRRFEKSTARSLQRRNASLTILVVYIAYVVCWTPNQFGFLQYNLGGSIDWGGLFYQIELIMASCNSGINVIIYALRFKTFQTGIKKMFKRQDS</sequence>
<evidence type="ECO:0000256" key="1">
    <source>
        <dbReference type="ARBA" id="ARBA00004370"/>
    </source>
</evidence>
<evidence type="ECO:0000256" key="4">
    <source>
        <dbReference type="ARBA" id="ARBA00023136"/>
    </source>
</evidence>
<organism evidence="9 10">
    <name type="scientific">Holothuria leucospilota</name>
    <name type="common">Black long sea cucumber</name>
    <name type="synonym">Mertensiothuria leucospilota</name>
    <dbReference type="NCBI Taxonomy" id="206669"/>
    <lineage>
        <taxon>Eukaryota</taxon>
        <taxon>Metazoa</taxon>
        <taxon>Echinodermata</taxon>
        <taxon>Eleutherozoa</taxon>
        <taxon>Echinozoa</taxon>
        <taxon>Holothuroidea</taxon>
        <taxon>Aspidochirotacea</taxon>
        <taxon>Aspidochirotida</taxon>
        <taxon>Holothuriidae</taxon>
        <taxon>Holothuria</taxon>
    </lineage>
</organism>
<dbReference type="CDD" id="cd00637">
    <property type="entry name" value="7tm_classA_rhodopsin-like"/>
    <property type="match status" value="1"/>
</dbReference>
<dbReference type="Gene3D" id="1.20.1070.10">
    <property type="entry name" value="Rhodopsin 7-helix transmembrane proteins"/>
    <property type="match status" value="1"/>
</dbReference>
<feature type="transmembrane region" description="Helical" evidence="7">
    <location>
        <begin position="320"/>
        <end position="340"/>
    </location>
</feature>
<dbReference type="PANTHER" id="PTHR45698:SF1">
    <property type="entry name" value="TRACE AMINE-ASSOCIATED RECEPTOR 13C-LIKE"/>
    <property type="match status" value="1"/>
</dbReference>
<dbReference type="GO" id="GO:0016020">
    <property type="term" value="C:membrane"/>
    <property type="evidence" value="ECO:0007669"/>
    <property type="project" value="UniProtKB-SubCell"/>
</dbReference>
<gene>
    <name evidence="9" type="ORF">HOLleu_03987</name>
</gene>
<comment type="similarity">
    <text evidence="5">Belongs to the G-protein coupled receptor 1 family.</text>
</comment>
<evidence type="ECO:0000313" key="9">
    <source>
        <dbReference type="EMBL" id="KAJ8050687.1"/>
    </source>
</evidence>
<reference evidence="9" key="1">
    <citation type="submission" date="2021-10" db="EMBL/GenBank/DDBJ databases">
        <title>Tropical sea cucumber genome reveals ecological adaptation and Cuvierian tubules defense mechanism.</title>
        <authorList>
            <person name="Chen T."/>
        </authorList>
    </citation>
    <scope>NUCLEOTIDE SEQUENCE</scope>
    <source>
        <strain evidence="9">Nanhai2018</strain>
        <tissue evidence="9">Muscle</tissue>
    </source>
</reference>
<keyword evidence="2 5" id="KW-0812">Transmembrane</keyword>
<dbReference type="PRINTS" id="PR00237">
    <property type="entry name" value="GPCRRHODOPSN"/>
</dbReference>
<feature type="domain" description="G-protein coupled receptors family 1 profile" evidence="8">
    <location>
        <begin position="32"/>
        <end position="338"/>
    </location>
</feature>
<feature type="transmembrane region" description="Helical" evidence="7">
    <location>
        <begin position="101"/>
        <end position="119"/>
    </location>
</feature>
<feature type="region of interest" description="Disordered" evidence="6">
    <location>
        <begin position="220"/>
        <end position="252"/>
    </location>
</feature>
<feature type="compositionally biased region" description="Polar residues" evidence="6">
    <location>
        <begin position="230"/>
        <end position="252"/>
    </location>
</feature>
<dbReference type="Pfam" id="PF00001">
    <property type="entry name" value="7tm_1"/>
    <property type="match status" value="1"/>
</dbReference>
<evidence type="ECO:0000313" key="10">
    <source>
        <dbReference type="Proteomes" id="UP001152320"/>
    </source>
</evidence>
<accession>A0A9Q1CRG1</accession>
<dbReference type="AlphaFoldDB" id="A0A9Q1CRG1"/>
<keyword evidence="4 7" id="KW-0472">Membrane</keyword>
<evidence type="ECO:0000259" key="8">
    <source>
        <dbReference type="PROSITE" id="PS50262"/>
    </source>
</evidence>
<dbReference type="OrthoDB" id="10055255at2759"/>
<dbReference type="GO" id="GO:0004930">
    <property type="term" value="F:G protein-coupled receptor activity"/>
    <property type="evidence" value="ECO:0007669"/>
    <property type="project" value="UniProtKB-KW"/>
</dbReference>
<protein>
    <submittedName>
        <fullName evidence="9">Octopamine receptor beta-2R</fullName>
    </submittedName>
</protein>
<evidence type="ECO:0000256" key="2">
    <source>
        <dbReference type="ARBA" id="ARBA00022692"/>
    </source>
</evidence>
<name>A0A9Q1CRG1_HOLLE</name>
<evidence type="ECO:0000256" key="7">
    <source>
        <dbReference type="SAM" id="Phobius"/>
    </source>
</evidence>
<dbReference type="InterPro" id="IPR000276">
    <property type="entry name" value="GPCR_Rhodpsn"/>
</dbReference>
<evidence type="ECO:0000256" key="3">
    <source>
        <dbReference type="ARBA" id="ARBA00022989"/>
    </source>
</evidence>
<dbReference type="PROSITE" id="PS00237">
    <property type="entry name" value="G_PROTEIN_RECEP_F1_1"/>
    <property type="match status" value="1"/>
</dbReference>
<keyword evidence="10" id="KW-1185">Reference proteome</keyword>
<feature type="transmembrane region" description="Helical" evidence="7">
    <location>
        <begin position="139"/>
        <end position="165"/>
    </location>
</feature>
<dbReference type="SUPFAM" id="SSF81321">
    <property type="entry name" value="Family A G protein-coupled receptor-like"/>
    <property type="match status" value="1"/>
</dbReference>
<feature type="transmembrane region" description="Helical" evidence="7">
    <location>
        <begin position="281"/>
        <end position="300"/>
    </location>
</feature>
<dbReference type="Proteomes" id="UP001152320">
    <property type="component" value="Chromosome 1"/>
</dbReference>
<evidence type="ECO:0000256" key="5">
    <source>
        <dbReference type="RuleBase" id="RU000688"/>
    </source>
</evidence>